<feature type="signal peptide" evidence="2">
    <location>
        <begin position="1"/>
        <end position="17"/>
    </location>
</feature>
<reference evidence="3" key="1">
    <citation type="submission" date="2018-01" db="EMBL/GenBank/DDBJ databases">
        <title>An insight into the sialome of Amazonian anophelines.</title>
        <authorList>
            <person name="Ribeiro J.M."/>
            <person name="Scarpassa V."/>
            <person name="Calvo E."/>
        </authorList>
    </citation>
    <scope>NUCLEOTIDE SEQUENCE</scope>
    <source>
        <tissue evidence="3">Salivary glands</tissue>
    </source>
</reference>
<feature type="chain" id="PRO_5014921553" evidence="2">
    <location>
        <begin position="18"/>
        <end position="94"/>
    </location>
</feature>
<feature type="compositionally biased region" description="Polar residues" evidence="1">
    <location>
        <begin position="73"/>
        <end position="84"/>
    </location>
</feature>
<feature type="region of interest" description="Disordered" evidence="1">
    <location>
        <begin position="22"/>
        <end position="94"/>
    </location>
</feature>
<proteinExistence type="predicted"/>
<keyword evidence="2" id="KW-0732">Signal</keyword>
<organism evidence="3">
    <name type="scientific">Anopheles marajoara</name>
    <dbReference type="NCBI Taxonomy" id="58244"/>
    <lineage>
        <taxon>Eukaryota</taxon>
        <taxon>Metazoa</taxon>
        <taxon>Ecdysozoa</taxon>
        <taxon>Arthropoda</taxon>
        <taxon>Hexapoda</taxon>
        <taxon>Insecta</taxon>
        <taxon>Pterygota</taxon>
        <taxon>Neoptera</taxon>
        <taxon>Endopterygota</taxon>
        <taxon>Diptera</taxon>
        <taxon>Nematocera</taxon>
        <taxon>Culicoidea</taxon>
        <taxon>Culicidae</taxon>
        <taxon>Anophelinae</taxon>
        <taxon>Anopheles</taxon>
    </lineage>
</organism>
<evidence type="ECO:0000256" key="2">
    <source>
        <dbReference type="SAM" id="SignalP"/>
    </source>
</evidence>
<evidence type="ECO:0000256" key="1">
    <source>
        <dbReference type="SAM" id="MobiDB-lite"/>
    </source>
</evidence>
<protein>
    <submittedName>
        <fullName evidence="3">Putative secreted protein</fullName>
    </submittedName>
</protein>
<sequence>MWLRLIVGGSIVNFIVSQYYNSRTDGQPKGNRFDTSQTRSDIRTHATTRTRTQDRRRRISTRSTLEDKRMVRRTTSNRTNSSLLKPTGLRKRIR</sequence>
<evidence type="ECO:0000313" key="3">
    <source>
        <dbReference type="EMBL" id="MBW61917.1"/>
    </source>
</evidence>
<dbReference type="EMBL" id="GGFJ01012776">
    <property type="protein sequence ID" value="MBW61917.1"/>
    <property type="molecule type" value="Transcribed_RNA"/>
</dbReference>
<dbReference type="AlphaFoldDB" id="A0A2M4C9C0"/>
<name>A0A2M4C9C0_9DIPT</name>
<accession>A0A2M4C9C0</accession>